<accession>A0AA46N7V1</accession>
<proteinExistence type="predicted"/>
<dbReference type="RefSeq" id="WP_263514813.1">
    <property type="nucleotide sequence ID" value="NZ_CP099556.1"/>
</dbReference>
<dbReference type="SUPFAM" id="SSF53474">
    <property type="entry name" value="alpha/beta-Hydrolases"/>
    <property type="match status" value="1"/>
</dbReference>
<evidence type="ECO:0000313" key="2">
    <source>
        <dbReference type="EMBL" id="UYF43893.1"/>
    </source>
</evidence>
<dbReference type="Proteomes" id="UP001164100">
    <property type="component" value="Chromosome"/>
</dbReference>
<organism evidence="2 3">
    <name type="scientific">Aliarcobacter cryaerophilus</name>
    <dbReference type="NCBI Taxonomy" id="28198"/>
    <lineage>
        <taxon>Bacteria</taxon>
        <taxon>Pseudomonadati</taxon>
        <taxon>Campylobacterota</taxon>
        <taxon>Epsilonproteobacteria</taxon>
        <taxon>Campylobacterales</taxon>
        <taxon>Arcobacteraceae</taxon>
        <taxon>Aliarcobacter</taxon>
    </lineage>
</organism>
<dbReference type="Pfam" id="PF03959">
    <property type="entry name" value="FSH1"/>
    <property type="match status" value="1"/>
</dbReference>
<dbReference type="InterPro" id="IPR005645">
    <property type="entry name" value="FSH-like_dom"/>
</dbReference>
<reference evidence="2" key="1">
    <citation type="journal article" date="2022" name="Front. Microbiol.">
        <title>Species classification and novel plasmid identifications in Arcobacter cryaerophilus and Arcobacter cryaerophilus-like organisms.</title>
        <authorList>
            <person name="Zhou G."/>
            <person name="Wang M."/>
            <person name="Wang H."/>
            <person name="Chen X."/>
            <person name="Gu Y."/>
            <person name="Shao Z."/>
            <person name="Zhang J."/>
            <person name="Zhang M."/>
        </authorList>
    </citation>
    <scope>NUCLEOTIDE SEQUENCE</scope>
    <source>
        <strain evidence="2">ICDCAC48</strain>
    </source>
</reference>
<name>A0AA46N7V1_9BACT</name>
<dbReference type="InterPro" id="IPR029058">
    <property type="entry name" value="AB_hydrolase_fold"/>
</dbReference>
<dbReference type="AlphaFoldDB" id="A0AA46N7V1"/>
<evidence type="ECO:0000259" key="1">
    <source>
        <dbReference type="Pfam" id="PF03959"/>
    </source>
</evidence>
<sequence>MKTYIFIFMVVLFFSACSSKIPTLEDRKNIAFSLINDKSVVQKDIKTDNFTLFSFQKVSNECKNSIKIYIEGDGLSWISRNVISSNPTPINPTSIKLMLLDDSSCKIYIARPCQYTTSNICEEKYWTSHRFNSKIIDSFNEALDSLKKEYSNSSFDLIGYSGGGAIVTLLASQRNDINSITTIAGNLDIEKWANIQKISTLSGSLNPADFTKNLENIKQHHLIGKDDKIIPKEIFFSYQNRFKNKEFITYSIEKATHNCCWEEIYKDYLLKNKN</sequence>
<dbReference type="GO" id="GO:0016787">
    <property type="term" value="F:hydrolase activity"/>
    <property type="evidence" value="ECO:0007669"/>
    <property type="project" value="UniProtKB-KW"/>
</dbReference>
<gene>
    <name evidence="2" type="ORF">NGX11_02915</name>
</gene>
<dbReference type="EMBL" id="CP099556">
    <property type="protein sequence ID" value="UYF43893.1"/>
    <property type="molecule type" value="Genomic_DNA"/>
</dbReference>
<feature type="domain" description="Serine hydrolase" evidence="1">
    <location>
        <begin position="121"/>
        <end position="250"/>
    </location>
</feature>
<dbReference type="Gene3D" id="3.40.50.1820">
    <property type="entry name" value="alpha/beta hydrolase"/>
    <property type="match status" value="1"/>
</dbReference>
<evidence type="ECO:0000313" key="3">
    <source>
        <dbReference type="Proteomes" id="UP001164100"/>
    </source>
</evidence>
<dbReference type="PROSITE" id="PS51257">
    <property type="entry name" value="PROKAR_LIPOPROTEIN"/>
    <property type="match status" value="1"/>
</dbReference>
<keyword evidence="2" id="KW-0378">Hydrolase</keyword>
<protein>
    <submittedName>
        <fullName evidence="2">Alpha/beta hydrolase</fullName>
    </submittedName>
</protein>